<dbReference type="Proteomes" id="UP000196655">
    <property type="component" value="Unassembled WGS sequence"/>
</dbReference>
<protein>
    <recommendedName>
        <fullName evidence="5">HTH lacI-type domain-containing protein</fullName>
    </recommendedName>
</protein>
<organism evidence="6 7">
    <name type="scientific">Inquilinus limosus</name>
    <dbReference type="NCBI Taxonomy" id="171674"/>
    <lineage>
        <taxon>Bacteria</taxon>
        <taxon>Pseudomonadati</taxon>
        <taxon>Pseudomonadota</taxon>
        <taxon>Alphaproteobacteria</taxon>
        <taxon>Rhodospirillales</taxon>
        <taxon>Rhodospirillaceae</taxon>
        <taxon>Inquilinus</taxon>
    </lineage>
</organism>
<reference evidence="7" key="1">
    <citation type="submission" date="2017-05" db="EMBL/GenBank/DDBJ databases">
        <authorList>
            <person name="Macchi M."/>
            <person name="Festa S."/>
            <person name="Coppotelli B.M."/>
            <person name="Morelli I.S."/>
        </authorList>
    </citation>
    <scope>NUCLEOTIDE SEQUENCE [LARGE SCALE GENOMIC DNA]</scope>
    <source>
        <strain evidence="7">I</strain>
    </source>
</reference>
<evidence type="ECO:0000256" key="3">
    <source>
        <dbReference type="ARBA" id="ARBA00023125"/>
    </source>
</evidence>
<gene>
    <name evidence="6" type="ORF">BWR60_16210</name>
</gene>
<dbReference type="Gene3D" id="1.10.260.40">
    <property type="entry name" value="lambda repressor-like DNA-binding domains"/>
    <property type="match status" value="1"/>
</dbReference>
<dbReference type="OrthoDB" id="128688at2"/>
<proteinExistence type="predicted"/>
<dbReference type="PANTHER" id="PTHR30146:SF148">
    <property type="entry name" value="HTH-TYPE TRANSCRIPTIONAL REPRESSOR PURR-RELATED"/>
    <property type="match status" value="1"/>
</dbReference>
<dbReference type="InterPro" id="IPR010982">
    <property type="entry name" value="Lambda_DNA-bd_dom_sf"/>
</dbReference>
<accession>A0A211ZLH8</accession>
<dbReference type="AlphaFoldDB" id="A0A211ZLH8"/>
<dbReference type="InterPro" id="IPR046335">
    <property type="entry name" value="LacI/GalR-like_sensor"/>
</dbReference>
<dbReference type="RefSeq" id="WP_088152064.1">
    <property type="nucleotide sequence ID" value="NZ_NHON01000028.1"/>
</dbReference>
<dbReference type="CDD" id="cd06267">
    <property type="entry name" value="PBP1_LacI_sugar_binding-like"/>
    <property type="match status" value="1"/>
</dbReference>
<dbReference type="InterPro" id="IPR000843">
    <property type="entry name" value="HTH_LacI"/>
</dbReference>
<sequence>MSQRKTTIREVASRAGVSLGTASNVFNGKAGVGAESRQRVLEAAEALGFRPNSLAAGLRRQRTRTIGLVVPDVLNIVFNELVEHLENIALSQSYEVIIVTSREDPEREHERVRALLSRRVDGLVIVPTRDWSATEREMRHHRIPVVVLDRVAAHDHFPSVAVDNAAATRLGTEHLLGLGHRDLAFVINSTRLWNSAARVEGFLAAMRAAGLEKRARVLLPGMTEEETRAGVLPVLTAANRPTAVFTGSNVATLGVLRAVQDAGMAIPQDLSLLAFDDFAWLTVLRPFVSAIRQPTEALAGHAWRILTAAFEAPDRPAEHIRLPAPLIARETTAAPPGKVKAPRRMKAFKDTVDGALP</sequence>
<keyword evidence="1" id="KW-0678">Repressor</keyword>
<dbReference type="SMART" id="SM00354">
    <property type="entry name" value="HTH_LACI"/>
    <property type="match status" value="1"/>
</dbReference>
<dbReference type="Pfam" id="PF00356">
    <property type="entry name" value="LacI"/>
    <property type="match status" value="1"/>
</dbReference>
<keyword evidence="2" id="KW-0805">Transcription regulation</keyword>
<evidence type="ECO:0000256" key="4">
    <source>
        <dbReference type="ARBA" id="ARBA00023163"/>
    </source>
</evidence>
<keyword evidence="3" id="KW-0238">DNA-binding</keyword>
<dbReference type="GO" id="GO:0003700">
    <property type="term" value="F:DNA-binding transcription factor activity"/>
    <property type="evidence" value="ECO:0007669"/>
    <property type="project" value="TreeGrafter"/>
</dbReference>
<evidence type="ECO:0000313" key="6">
    <source>
        <dbReference type="EMBL" id="OWJ66135.1"/>
    </source>
</evidence>
<dbReference type="Pfam" id="PF13377">
    <property type="entry name" value="Peripla_BP_3"/>
    <property type="match status" value="1"/>
</dbReference>
<keyword evidence="7" id="KW-1185">Reference proteome</keyword>
<dbReference type="SUPFAM" id="SSF53822">
    <property type="entry name" value="Periplasmic binding protein-like I"/>
    <property type="match status" value="1"/>
</dbReference>
<dbReference type="SUPFAM" id="SSF47413">
    <property type="entry name" value="lambda repressor-like DNA-binding domains"/>
    <property type="match status" value="1"/>
</dbReference>
<evidence type="ECO:0000259" key="5">
    <source>
        <dbReference type="PROSITE" id="PS50932"/>
    </source>
</evidence>
<dbReference type="InterPro" id="IPR028082">
    <property type="entry name" value="Peripla_BP_I"/>
</dbReference>
<dbReference type="STRING" id="1122125.GCA_000423185_05960"/>
<dbReference type="GO" id="GO:0000976">
    <property type="term" value="F:transcription cis-regulatory region binding"/>
    <property type="evidence" value="ECO:0007669"/>
    <property type="project" value="TreeGrafter"/>
</dbReference>
<dbReference type="PROSITE" id="PS50932">
    <property type="entry name" value="HTH_LACI_2"/>
    <property type="match status" value="1"/>
</dbReference>
<keyword evidence="4" id="KW-0804">Transcription</keyword>
<dbReference type="Gene3D" id="3.40.50.2300">
    <property type="match status" value="2"/>
</dbReference>
<evidence type="ECO:0000256" key="1">
    <source>
        <dbReference type="ARBA" id="ARBA00022491"/>
    </source>
</evidence>
<dbReference type="EMBL" id="NHON01000028">
    <property type="protein sequence ID" value="OWJ66135.1"/>
    <property type="molecule type" value="Genomic_DNA"/>
</dbReference>
<name>A0A211ZLH8_9PROT</name>
<evidence type="ECO:0000313" key="7">
    <source>
        <dbReference type="Proteomes" id="UP000196655"/>
    </source>
</evidence>
<dbReference type="PANTHER" id="PTHR30146">
    <property type="entry name" value="LACI-RELATED TRANSCRIPTIONAL REPRESSOR"/>
    <property type="match status" value="1"/>
</dbReference>
<dbReference type="CDD" id="cd01392">
    <property type="entry name" value="HTH_LacI"/>
    <property type="match status" value="1"/>
</dbReference>
<feature type="domain" description="HTH lacI-type" evidence="5">
    <location>
        <begin position="6"/>
        <end position="60"/>
    </location>
</feature>
<evidence type="ECO:0000256" key="2">
    <source>
        <dbReference type="ARBA" id="ARBA00023015"/>
    </source>
</evidence>
<comment type="caution">
    <text evidence="6">The sequence shown here is derived from an EMBL/GenBank/DDBJ whole genome shotgun (WGS) entry which is preliminary data.</text>
</comment>